<keyword evidence="1" id="KW-0812">Transmembrane</keyword>
<proteinExistence type="predicted"/>
<evidence type="ECO:0000256" key="1">
    <source>
        <dbReference type="SAM" id="Phobius"/>
    </source>
</evidence>
<dbReference type="Proteomes" id="UP000078287">
    <property type="component" value="Unassembled WGS sequence"/>
</dbReference>
<dbReference type="STRING" id="1707952.A6A03_01605"/>
<accession>A0A178MB19</accession>
<keyword evidence="3" id="KW-1185">Reference proteome</keyword>
<sequence length="428" mass="45753">MQEVVIPFHIVIGARTPQGYPLRAMCGGRSAEETMPPPVLVKPPAEPATELGEWLLPAPIRRLLIETAREAAEHGARMQLRLEVAAPELAVLSWEWLALSNGEQQWQPAIRDDYPLVRISPRALRPLPPRRVAGPLRMLIAVARGHDVVANALGEALIEPVRAGKLVVDRLRDATADEIVAELAAEPRHLLHVIGEFEQPPRQAPRLRLGRAVSAGELAELLVSIDELRLLTVAGAPPEACALFAAALHEADGRAVAALPDLSAAAQARWSAACYQALAAGEPVDIALTAGRAALANAQEPWGAPQLYLAPGGEQLFRPGEPPIAPAPPEAVRPLRQTTTAPRPRFAPTETSVGAPTKRLQDLTRQFRLQPQLVALIIASLVLIVLVSQVLIVPGSDAVPTPVATPTPPLLLDPIRIPVPTLFPTPAP</sequence>
<feature type="transmembrane region" description="Helical" evidence="1">
    <location>
        <begin position="373"/>
        <end position="392"/>
    </location>
</feature>
<evidence type="ECO:0000313" key="3">
    <source>
        <dbReference type="Proteomes" id="UP000078287"/>
    </source>
</evidence>
<reference evidence="2 3" key="1">
    <citation type="submission" date="2016-04" db="EMBL/GenBank/DDBJ databases">
        <title>Chloroflexus islandicus sp. nov., a thermophilic filamentous anoxygenic phototrophic bacterium from geyser Strokkur (Iceland).</title>
        <authorList>
            <person name="Gaisin V.A."/>
            <person name="Kalashnikov A.M."/>
            <person name="Sukhacheva M.V."/>
            <person name="Grouzdev D.S."/>
            <person name="Ivanov T.M."/>
            <person name="Kuznetsov B."/>
            <person name="Gorlenko V.M."/>
        </authorList>
    </citation>
    <scope>NUCLEOTIDE SEQUENCE [LARGE SCALE GENOMIC DNA]</scope>
    <source>
        <strain evidence="3">isl-2</strain>
    </source>
</reference>
<gene>
    <name evidence="2" type="ORF">A6A03_01605</name>
</gene>
<dbReference type="AlphaFoldDB" id="A0A178MB19"/>
<dbReference type="OrthoDB" id="146693at2"/>
<keyword evidence="1" id="KW-0472">Membrane</keyword>
<keyword evidence="1" id="KW-1133">Transmembrane helix</keyword>
<evidence type="ECO:0000313" key="2">
    <source>
        <dbReference type="EMBL" id="OAN45981.1"/>
    </source>
</evidence>
<comment type="caution">
    <text evidence="2">The sequence shown here is derived from an EMBL/GenBank/DDBJ whole genome shotgun (WGS) entry which is preliminary data.</text>
</comment>
<dbReference type="EMBL" id="LWQS01000049">
    <property type="protein sequence ID" value="OAN45981.1"/>
    <property type="molecule type" value="Genomic_DNA"/>
</dbReference>
<organism evidence="2 3">
    <name type="scientific">Chloroflexus islandicus</name>
    <dbReference type="NCBI Taxonomy" id="1707952"/>
    <lineage>
        <taxon>Bacteria</taxon>
        <taxon>Bacillati</taxon>
        <taxon>Chloroflexota</taxon>
        <taxon>Chloroflexia</taxon>
        <taxon>Chloroflexales</taxon>
        <taxon>Chloroflexineae</taxon>
        <taxon>Chloroflexaceae</taxon>
        <taxon>Chloroflexus</taxon>
    </lineage>
</organism>
<dbReference type="RefSeq" id="WP_066786581.1">
    <property type="nucleotide sequence ID" value="NZ_LWQS01000049.1"/>
</dbReference>
<name>A0A178MB19_9CHLR</name>
<protein>
    <submittedName>
        <fullName evidence="2">Polysaccharide deacetylase</fullName>
    </submittedName>
</protein>